<sequence length="188" mass="21117">MKALVLLFILAFSFSSLAQNHMVEFNGDAIMYGAFNHSKTKSKEQATDETNNGALYVNVARTVSDHIQFAIQGNYLHADYSAGFFESYAFLLGGIYNLDTDFRKSYYAGVYAGMGWENNSLNTPNSHEEKLVGKVVVGKRFPLEFLNLENVTYSPELAFTSETATKSSSDEQWSQNLAIKFLQFSVFF</sequence>
<dbReference type="SUPFAM" id="SSF103515">
    <property type="entry name" value="Autotransporter"/>
    <property type="match status" value="1"/>
</dbReference>
<evidence type="ECO:0000256" key="1">
    <source>
        <dbReference type="SAM" id="SignalP"/>
    </source>
</evidence>
<dbReference type="EMBL" id="CP139487">
    <property type="protein sequence ID" value="WPU66265.1"/>
    <property type="molecule type" value="Genomic_DNA"/>
</dbReference>
<keyword evidence="3" id="KW-1185">Reference proteome</keyword>
<reference evidence="2 3" key="1">
    <citation type="submission" date="2023-11" db="EMBL/GenBank/DDBJ databases">
        <title>Peredibacter starrii A3.12.</title>
        <authorList>
            <person name="Mitchell R.J."/>
        </authorList>
    </citation>
    <scope>NUCLEOTIDE SEQUENCE [LARGE SCALE GENOMIC DNA]</scope>
    <source>
        <strain evidence="2 3">A3.12</strain>
    </source>
</reference>
<protein>
    <recommendedName>
        <fullName evidence="4">Outer membrane protein beta-barrel domain-containing protein</fullName>
    </recommendedName>
</protein>
<dbReference type="Proteomes" id="UP001324634">
    <property type="component" value="Chromosome"/>
</dbReference>
<proteinExistence type="predicted"/>
<keyword evidence="1" id="KW-0732">Signal</keyword>
<evidence type="ECO:0000313" key="2">
    <source>
        <dbReference type="EMBL" id="WPU66265.1"/>
    </source>
</evidence>
<evidence type="ECO:0000313" key="3">
    <source>
        <dbReference type="Proteomes" id="UP001324634"/>
    </source>
</evidence>
<accession>A0AAX4HSC4</accession>
<feature type="signal peptide" evidence="1">
    <location>
        <begin position="1"/>
        <end position="18"/>
    </location>
</feature>
<name>A0AAX4HSC4_9BACT</name>
<feature type="chain" id="PRO_5043847749" description="Outer membrane protein beta-barrel domain-containing protein" evidence="1">
    <location>
        <begin position="19"/>
        <end position="188"/>
    </location>
</feature>
<gene>
    <name evidence="2" type="ORF">SOO65_05850</name>
</gene>
<dbReference type="AlphaFoldDB" id="A0AAX4HSC4"/>
<dbReference type="KEGG" id="psti:SOO65_05850"/>
<organism evidence="2 3">
    <name type="scientific">Peredibacter starrii</name>
    <dbReference type="NCBI Taxonomy" id="28202"/>
    <lineage>
        <taxon>Bacteria</taxon>
        <taxon>Pseudomonadati</taxon>
        <taxon>Bdellovibrionota</taxon>
        <taxon>Bacteriovoracia</taxon>
        <taxon>Bacteriovoracales</taxon>
        <taxon>Bacteriovoracaceae</taxon>
        <taxon>Peredibacter</taxon>
    </lineage>
</organism>
<evidence type="ECO:0008006" key="4">
    <source>
        <dbReference type="Google" id="ProtNLM"/>
    </source>
</evidence>
<dbReference type="InterPro" id="IPR036709">
    <property type="entry name" value="Autotransporte_beta_dom_sf"/>
</dbReference>
<dbReference type="RefSeq" id="WP_321398304.1">
    <property type="nucleotide sequence ID" value="NZ_CP139487.1"/>
</dbReference>